<evidence type="ECO:0000313" key="3">
    <source>
        <dbReference type="Proteomes" id="UP001321018"/>
    </source>
</evidence>
<proteinExistence type="predicted"/>
<evidence type="ECO:0000256" key="1">
    <source>
        <dbReference type="SAM" id="MobiDB-lite"/>
    </source>
</evidence>
<dbReference type="AlphaFoldDB" id="A0AAP2YWZ7"/>
<accession>A0AAP2YWZ7</accession>
<name>A0AAP2YWZ7_9EURY</name>
<evidence type="ECO:0000313" key="2">
    <source>
        <dbReference type="EMBL" id="MCU4741057.1"/>
    </source>
</evidence>
<dbReference type="EMBL" id="JAOPKA010000003">
    <property type="protein sequence ID" value="MCU4741057.1"/>
    <property type="molecule type" value="Genomic_DNA"/>
</dbReference>
<dbReference type="NCBIfam" id="NF038145">
    <property type="entry name" value="Hvo_1808_fam"/>
    <property type="match status" value="2"/>
</dbReference>
<protein>
    <submittedName>
        <fullName evidence="2">Hvo_1808 family surface protein</fullName>
    </submittedName>
</protein>
<sequence length="507" mass="55116">MRRFTLFVVLALVTVLAVLAGCLALPTGDTDSSITLEPKPLDSDRPLGEVDDYTANDTFDLDSSEGLTTAELEAVKYRSMARIEVVRGLQFQEDVGLEIVSRDQYREENPWARDAAGPYTNELWRAGFVVDGETEFSDELGELYGGSVQGYYSSGRIVLVTDEVDSVTVDRDTLVHELVHALQDQHFGLARSATTIDEQRAESGLVEGEANYVPSLYDQRCGTTWECLPHLEREPGVGSQQSFNVGLYLSIYAPYAEGPTFVQHLHERGGHGSANESVGEGANANASETSEWAAVDAAFGDRPTSTEQIVHPERYPDVQPVDVSVEDRSGSEWEPFTKGGENGGELRTETVGEATLFATLFANGVLDRSITAGGTELSPYNYSHPVTDGWAGDTLVVYHDGDEDRTGHVWRLAWKSEGDATQFEDAYRDLLERHDAEQVSEDTYRVPDESGFAGAYRVTNEGEHVTVVGGPTVDALEEIHDGETGPAPSAITPIEHSTSGPTVPATG</sequence>
<feature type="region of interest" description="Disordered" evidence="1">
    <location>
        <begin position="482"/>
        <end position="507"/>
    </location>
</feature>
<comment type="caution">
    <text evidence="2">The sequence shown here is derived from an EMBL/GenBank/DDBJ whole genome shotgun (WGS) entry which is preliminary data.</text>
</comment>
<dbReference type="Proteomes" id="UP001321018">
    <property type="component" value="Unassembled WGS sequence"/>
</dbReference>
<dbReference type="RefSeq" id="WP_338002893.1">
    <property type="nucleotide sequence ID" value="NZ_JAOPKA010000003.1"/>
</dbReference>
<dbReference type="InterPro" id="IPR047792">
    <property type="entry name" value="Hvo_1808-like"/>
</dbReference>
<organism evidence="2 3">
    <name type="scientific">Natronoglomus mannanivorans</name>
    <dbReference type="NCBI Taxonomy" id="2979990"/>
    <lineage>
        <taxon>Archaea</taxon>
        <taxon>Methanobacteriati</taxon>
        <taxon>Methanobacteriota</taxon>
        <taxon>Stenosarchaea group</taxon>
        <taxon>Halobacteria</taxon>
        <taxon>Halobacteriales</taxon>
        <taxon>Natrialbaceae</taxon>
        <taxon>Natronoglomus</taxon>
    </lineage>
</organism>
<reference evidence="2" key="1">
    <citation type="submission" date="2022-09" db="EMBL/GenBank/DDBJ databases">
        <title>Enrichment on poylsaccharides allowed isolation of novel metabolic and taxonomic groups of Haloarchaea.</title>
        <authorList>
            <person name="Sorokin D.Y."/>
            <person name="Elcheninov A.G."/>
            <person name="Khizhniak T.V."/>
            <person name="Kolganova T.V."/>
            <person name="Kublanov I.V."/>
        </authorList>
    </citation>
    <scope>NUCLEOTIDE SEQUENCE</scope>
    <source>
        <strain evidence="2">AArc-xg1-1</strain>
    </source>
</reference>
<dbReference type="PROSITE" id="PS51257">
    <property type="entry name" value="PROKAR_LIPOPROTEIN"/>
    <property type="match status" value="1"/>
</dbReference>
<gene>
    <name evidence="2" type="ORF">OB960_06530</name>
</gene>